<evidence type="ECO:0000313" key="3">
    <source>
        <dbReference type="Proteomes" id="UP001374535"/>
    </source>
</evidence>
<dbReference type="Proteomes" id="UP001374535">
    <property type="component" value="Chromosome 5"/>
</dbReference>
<feature type="region of interest" description="Disordered" evidence="1">
    <location>
        <begin position="88"/>
        <end position="107"/>
    </location>
</feature>
<sequence length="128" mass="14612">MHPRVEAQAPQQPLFVRQQCFLLHLHRSGPVHRVMQLVSRNRSPPSRNRTGTLHGPEAQVPHILLRRRFGQNRVFPKRILVGSSSLRSASEQQKILQPPLSVPFPERNRRQERGMGNALGGLVDTFFS</sequence>
<evidence type="ECO:0000256" key="1">
    <source>
        <dbReference type="SAM" id="MobiDB-lite"/>
    </source>
</evidence>
<keyword evidence="3" id="KW-1185">Reference proteome</keyword>
<reference evidence="2 3" key="1">
    <citation type="journal article" date="2023" name="Life. Sci Alliance">
        <title>Evolutionary insights into 3D genome organization and epigenetic landscape of Vigna mungo.</title>
        <authorList>
            <person name="Junaid A."/>
            <person name="Singh B."/>
            <person name="Bhatia S."/>
        </authorList>
    </citation>
    <scope>NUCLEOTIDE SEQUENCE [LARGE SCALE GENOMIC DNA]</scope>
    <source>
        <strain evidence="2">Urdbean</strain>
    </source>
</reference>
<dbReference type="EMBL" id="CP144696">
    <property type="protein sequence ID" value="WVZ10690.1"/>
    <property type="molecule type" value="Genomic_DNA"/>
</dbReference>
<organism evidence="2 3">
    <name type="scientific">Vigna mungo</name>
    <name type="common">Black gram</name>
    <name type="synonym">Phaseolus mungo</name>
    <dbReference type="NCBI Taxonomy" id="3915"/>
    <lineage>
        <taxon>Eukaryota</taxon>
        <taxon>Viridiplantae</taxon>
        <taxon>Streptophyta</taxon>
        <taxon>Embryophyta</taxon>
        <taxon>Tracheophyta</taxon>
        <taxon>Spermatophyta</taxon>
        <taxon>Magnoliopsida</taxon>
        <taxon>eudicotyledons</taxon>
        <taxon>Gunneridae</taxon>
        <taxon>Pentapetalae</taxon>
        <taxon>rosids</taxon>
        <taxon>fabids</taxon>
        <taxon>Fabales</taxon>
        <taxon>Fabaceae</taxon>
        <taxon>Papilionoideae</taxon>
        <taxon>50 kb inversion clade</taxon>
        <taxon>NPAAA clade</taxon>
        <taxon>indigoferoid/millettioid clade</taxon>
        <taxon>Phaseoleae</taxon>
        <taxon>Vigna</taxon>
    </lineage>
</organism>
<protein>
    <submittedName>
        <fullName evidence="2">Uncharacterized protein</fullName>
    </submittedName>
</protein>
<name>A0AAQ3NKT3_VIGMU</name>
<proteinExistence type="predicted"/>
<gene>
    <name evidence="2" type="ORF">V8G54_015220</name>
</gene>
<evidence type="ECO:0000313" key="2">
    <source>
        <dbReference type="EMBL" id="WVZ10690.1"/>
    </source>
</evidence>
<accession>A0AAQ3NKT3</accession>
<dbReference type="AlphaFoldDB" id="A0AAQ3NKT3"/>